<dbReference type="Gene3D" id="3.40.830.10">
    <property type="entry name" value="LigB-like"/>
    <property type="match status" value="1"/>
</dbReference>
<evidence type="ECO:0000256" key="2">
    <source>
        <dbReference type="ARBA" id="ARBA00007581"/>
    </source>
</evidence>
<evidence type="ECO:0000313" key="8">
    <source>
        <dbReference type="Proteomes" id="UP001176521"/>
    </source>
</evidence>
<sequence length="332" mass="35701">MTATATATARRAPVWYIAHGGPPTLFQPDHPAFKHWVRVGQDMRQSDLSGLVVISAHWQADPPRANARTAAAVVQINTDPANPLLYDYYNFPPYFYKLALRSSNPPAFSSLVADALRGAGLGVEPTERGIDHGVFIPLKAAFHNVLPADSPHVVKTGVAQDEGRDALPEHIPLCQISLPAELLLTGREAAEAALHLGRALRPLRERGIGLMFGGQPVHNLRVAMRHFRSGVPPDARSGLYPAEDFARAFSEAISGAVVVGDGGSGGGAGGEKEREERVLGLVDHPAYKEAHPTDEHFLPLPAAIGATYDDEAVREDTAVPDGGMAWNMYRWG</sequence>
<evidence type="ECO:0000256" key="3">
    <source>
        <dbReference type="ARBA" id="ARBA00022723"/>
    </source>
</evidence>
<keyword evidence="3" id="KW-0479">Metal-binding</keyword>
<name>A0AAN6G7G7_9BASI</name>
<dbReference type="GO" id="GO:0008198">
    <property type="term" value="F:ferrous iron binding"/>
    <property type="evidence" value="ECO:0007669"/>
    <property type="project" value="InterPro"/>
</dbReference>
<evidence type="ECO:0000256" key="5">
    <source>
        <dbReference type="ARBA" id="ARBA00023002"/>
    </source>
</evidence>
<dbReference type="InterPro" id="IPR014436">
    <property type="entry name" value="Extradiol_dOase_DODA"/>
</dbReference>
<evidence type="ECO:0000256" key="4">
    <source>
        <dbReference type="ARBA" id="ARBA00022833"/>
    </source>
</evidence>
<organism evidence="7 8">
    <name type="scientific">Tilletia horrida</name>
    <dbReference type="NCBI Taxonomy" id="155126"/>
    <lineage>
        <taxon>Eukaryota</taxon>
        <taxon>Fungi</taxon>
        <taxon>Dikarya</taxon>
        <taxon>Basidiomycota</taxon>
        <taxon>Ustilaginomycotina</taxon>
        <taxon>Exobasidiomycetes</taxon>
        <taxon>Tilletiales</taxon>
        <taxon>Tilletiaceae</taxon>
        <taxon>Tilletia</taxon>
    </lineage>
</organism>
<gene>
    <name evidence="7" type="ORF">OC842_005621</name>
</gene>
<protein>
    <recommendedName>
        <fullName evidence="6">Extradiol ring-cleavage dioxygenase class III enzyme subunit B domain-containing protein</fullName>
    </recommendedName>
</protein>
<evidence type="ECO:0000256" key="1">
    <source>
        <dbReference type="ARBA" id="ARBA00001947"/>
    </source>
</evidence>
<dbReference type="GO" id="GO:0008270">
    <property type="term" value="F:zinc ion binding"/>
    <property type="evidence" value="ECO:0007669"/>
    <property type="project" value="InterPro"/>
</dbReference>
<dbReference type="PANTHER" id="PTHR30096">
    <property type="entry name" value="4,5-DOPA DIOXYGENASE EXTRADIOL-LIKE PROTEIN"/>
    <property type="match status" value="1"/>
</dbReference>
<keyword evidence="4" id="KW-0862">Zinc</keyword>
<accession>A0AAN6G7G7</accession>
<feature type="domain" description="Extradiol ring-cleavage dioxygenase class III enzyme subunit B" evidence="6">
    <location>
        <begin position="27"/>
        <end position="316"/>
    </location>
</feature>
<comment type="caution">
    <text evidence="7">The sequence shown here is derived from an EMBL/GenBank/DDBJ whole genome shotgun (WGS) entry which is preliminary data.</text>
</comment>
<proteinExistence type="inferred from homology"/>
<keyword evidence="8" id="KW-1185">Reference proteome</keyword>
<dbReference type="Pfam" id="PF02900">
    <property type="entry name" value="LigB"/>
    <property type="match status" value="1"/>
</dbReference>
<dbReference type="CDD" id="cd07363">
    <property type="entry name" value="45_DOPA_Dioxygenase"/>
    <property type="match status" value="1"/>
</dbReference>
<comment type="cofactor">
    <cofactor evidence="1">
        <name>Zn(2+)</name>
        <dbReference type="ChEBI" id="CHEBI:29105"/>
    </cofactor>
</comment>
<keyword evidence="5" id="KW-0560">Oxidoreductase</keyword>
<dbReference type="InterPro" id="IPR004183">
    <property type="entry name" value="Xdiol_dOase_suB"/>
</dbReference>
<dbReference type="SUPFAM" id="SSF53213">
    <property type="entry name" value="LigB-like"/>
    <property type="match status" value="1"/>
</dbReference>
<reference evidence="7" key="1">
    <citation type="journal article" date="2023" name="PhytoFront">
        <title>Draft Genome Resources of Seven Strains of Tilletia horrida, Causal Agent of Kernel Smut of Rice.</title>
        <authorList>
            <person name="Khanal S."/>
            <person name="Antony Babu S."/>
            <person name="Zhou X.G."/>
        </authorList>
    </citation>
    <scope>NUCLEOTIDE SEQUENCE</scope>
    <source>
        <strain evidence="7">TX3</strain>
    </source>
</reference>
<evidence type="ECO:0000259" key="6">
    <source>
        <dbReference type="Pfam" id="PF02900"/>
    </source>
</evidence>
<dbReference type="PANTHER" id="PTHR30096:SF0">
    <property type="entry name" value="4,5-DOPA DIOXYGENASE EXTRADIOL-LIKE PROTEIN"/>
    <property type="match status" value="1"/>
</dbReference>
<dbReference type="AlphaFoldDB" id="A0AAN6G7G7"/>
<dbReference type="EMBL" id="JAPDMQ010000416">
    <property type="protein sequence ID" value="KAK0525094.1"/>
    <property type="molecule type" value="Genomic_DNA"/>
</dbReference>
<comment type="similarity">
    <text evidence="2">Belongs to the DODA-type extradiol aromatic ring-opening dioxygenase family.</text>
</comment>
<dbReference type="GO" id="GO:0016702">
    <property type="term" value="F:oxidoreductase activity, acting on single donors with incorporation of molecular oxygen, incorporation of two atoms of oxygen"/>
    <property type="evidence" value="ECO:0007669"/>
    <property type="project" value="UniProtKB-ARBA"/>
</dbReference>
<evidence type="ECO:0000313" key="7">
    <source>
        <dbReference type="EMBL" id="KAK0525094.1"/>
    </source>
</evidence>
<dbReference type="Proteomes" id="UP001176521">
    <property type="component" value="Unassembled WGS sequence"/>
</dbReference>